<name>A0A1D6FGL5_MAIZE</name>
<proteinExistence type="predicted"/>
<reference evidence="2" key="1">
    <citation type="submission" date="2015-12" db="EMBL/GenBank/DDBJ databases">
        <title>Update maize B73 reference genome by single molecule sequencing technologies.</title>
        <authorList>
            <consortium name="Maize Genome Sequencing Project"/>
            <person name="Ware D."/>
        </authorList>
    </citation>
    <scope>NUCLEOTIDE SEQUENCE</scope>
    <source>
        <tissue evidence="2">Seedling</tissue>
    </source>
</reference>
<feature type="compositionally biased region" description="Polar residues" evidence="1">
    <location>
        <begin position="1"/>
        <end position="11"/>
    </location>
</feature>
<feature type="compositionally biased region" description="Low complexity" evidence="1">
    <location>
        <begin position="12"/>
        <end position="29"/>
    </location>
</feature>
<evidence type="ECO:0000256" key="1">
    <source>
        <dbReference type="SAM" id="MobiDB-lite"/>
    </source>
</evidence>
<protein>
    <submittedName>
        <fullName evidence="2">Uncharacterized protein</fullName>
    </submittedName>
</protein>
<accession>A0A1D6FGL5</accession>
<gene>
    <name evidence="2" type="ORF">ZEAMMB73_Zm00001d008904</name>
</gene>
<dbReference type="EMBL" id="CM000784">
    <property type="protein sequence ID" value="AQK90982.1"/>
    <property type="molecule type" value="Genomic_DNA"/>
</dbReference>
<feature type="region of interest" description="Disordered" evidence="1">
    <location>
        <begin position="1"/>
        <end position="68"/>
    </location>
</feature>
<evidence type="ECO:0000313" key="2">
    <source>
        <dbReference type="EMBL" id="AQK90982.1"/>
    </source>
</evidence>
<sequence>MWRRTTSNNGGRSYARASPTPAASSRSLSGPVGMTPPPRPSRHRRRTCLLSTSSKSSDVIDIGIKDKN</sequence>
<organism evidence="2">
    <name type="scientific">Zea mays</name>
    <name type="common">Maize</name>
    <dbReference type="NCBI Taxonomy" id="4577"/>
    <lineage>
        <taxon>Eukaryota</taxon>
        <taxon>Viridiplantae</taxon>
        <taxon>Streptophyta</taxon>
        <taxon>Embryophyta</taxon>
        <taxon>Tracheophyta</taxon>
        <taxon>Spermatophyta</taxon>
        <taxon>Magnoliopsida</taxon>
        <taxon>Liliopsida</taxon>
        <taxon>Poales</taxon>
        <taxon>Poaceae</taxon>
        <taxon>PACMAD clade</taxon>
        <taxon>Panicoideae</taxon>
        <taxon>Andropogonodae</taxon>
        <taxon>Andropogoneae</taxon>
        <taxon>Tripsacinae</taxon>
        <taxon>Zea</taxon>
    </lineage>
</organism>
<dbReference type="AlphaFoldDB" id="A0A1D6FGL5"/>